<feature type="transmembrane region" description="Helical" evidence="7">
    <location>
        <begin position="619"/>
        <end position="637"/>
    </location>
</feature>
<keyword evidence="6 7" id="KW-0472">Membrane</keyword>
<dbReference type="SUPFAM" id="SSF82866">
    <property type="entry name" value="Multidrug efflux transporter AcrB transmembrane domain"/>
    <property type="match status" value="2"/>
</dbReference>
<feature type="transmembrane region" description="Helical" evidence="7">
    <location>
        <begin position="594"/>
        <end position="612"/>
    </location>
</feature>
<gene>
    <name evidence="9" type="ORF">H8S57_01905</name>
</gene>
<feature type="transmembrane region" description="Helical" evidence="7">
    <location>
        <begin position="728"/>
        <end position="746"/>
    </location>
</feature>
<keyword evidence="10" id="KW-1185">Reference proteome</keyword>
<proteinExistence type="inferred from homology"/>
<dbReference type="RefSeq" id="WP_186906383.1">
    <property type="nucleotide sequence ID" value="NZ_JACOPP010000002.1"/>
</dbReference>
<comment type="caution">
    <text evidence="9">The sequence shown here is derived from an EMBL/GenBank/DDBJ whole genome shotgun (WGS) entry which is preliminary data.</text>
</comment>
<dbReference type="PANTHER" id="PTHR33406">
    <property type="entry name" value="MEMBRANE PROTEIN MJ1562-RELATED"/>
    <property type="match status" value="1"/>
</dbReference>
<sequence>MSGEHRNATENKAMMKICAFIVDKRNLFFLLFALAIAFSAVSRGWVGVENSISAFLPDTTETRQGLSVMEREFTTFGTAKVMAANLSYAQAQALAQRLEAVEGVSAVAFDDTQEHYHNVSALFEITLDWDEADMRCLDALEQVKGVLSGYDAYLSTSLGNTASETIADEMSVIIVYVAIIVVAVLLFTSETYAEVPVLLLTFVSAAVIQMGTNFFLGTISFVSNSVTIVLQLALSVDYAIIFCHRYREEHEVLPAREAVIVALSKAIPELSASSLTTIGGLFAMTLMQFKLGPDLGIVLIKAIVISLLTVFLLMPGLLMLFSGLMDRTGHRVFVPKIPFVGKLAYATRKIVPPVFLAAVIAAAVIAGDCPYVYGYSTLTTPIQNDTQIAQQMIEDNFGGSNMVALVVPAGNYEAEGQLLRALEDREEVDSALGLANVEAMDGYRLTDRLTPRQFSELLDLDYEAAQLLYAAYAASDADYAKIVNGLASYSVPLIDMVCFLYDEVDQGYITLEADLRGTLEEAYEQMNNARLQLQGEDYSRMLVYLNLPEEGAETFAFLDELHALAGTYYDGTVYVVGESTSQYDLCKTFERDNSVVGVVSILIVLMVLLFTFKSVGQPILLVLVIQGSIWLNFAVPALTGRPLFFICYLIVSSIQMGANIDYAIVISSRFGELKRTMNHRDAIIETMNLAFPTIITSGLMLAIAGTLIGRLTSEAAIAGIGQCLGRGTFISIFLVMLVLPQILLLGDRVIEKTSFSVSLPLQSRSASGSVRLDGLVRGTISGEIVGVVHARVKGDVNVNVLPGEVTEGTEDRHEET</sequence>
<dbReference type="Gene3D" id="1.20.1640.10">
    <property type="entry name" value="Multidrug efflux transporter AcrB transmembrane domain"/>
    <property type="match status" value="2"/>
</dbReference>
<feature type="transmembrane region" description="Helical" evidence="7">
    <location>
        <begin position="267"/>
        <end position="289"/>
    </location>
</feature>
<evidence type="ECO:0000256" key="7">
    <source>
        <dbReference type="SAM" id="Phobius"/>
    </source>
</evidence>
<evidence type="ECO:0000313" key="10">
    <source>
        <dbReference type="Proteomes" id="UP000661435"/>
    </source>
</evidence>
<evidence type="ECO:0000313" key="9">
    <source>
        <dbReference type="EMBL" id="MBC5732481.1"/>
    </source>
</evidence>
<evidence type="ECO:0000256" key="5">
    <source>
        <dbReference type="ARBA" id="ARBA00022989"/>
    </source>
</evidence>
<dbReference type="PANTHER" id="PTHR33406:SF6">
    <property type="entry name" value="MEMBRANE PROTEIN YDGH-RELATED"/>
    <property type="match status" value="1"/>
</dbReference>
<feature type="transmembrane region" description="Helical" evidence="7">
    <location>
        <begin position="643"/>
        <end position="666"/>
    </location>
</feature>
<feature type="transmembrane region" description="Helical" evidence="7">
    <location>
        <begin position="170"/>
        <end position="188"/>
    </location>
</feature>
<protein>
    <submittedName>
        <fullName evidence="9">MMPL family transporter</fullName>
    </submittedName>
</protein>
<dbReference type="Pfam" id="PF03176">
    <property type="entry name" value="MMPL"/>
    <property type="match status" value="2"/>
</dbReference>
<evidence type="ECO:0000256" key="2">
    <source>
        <dbReference type="ARBA" id="ARBA00010157"/>
    </source>
</evidence>
<dbReference type="Proteomes" id="UP000661435">
    <property type="component" value="Unassembled WGS sequence"/>
</dbReference>
<accession>A0A8J6J4I9</accession>
<dbReference type="EMBL" id="JACOPP010000002">
    <property type="protein sequence ID" value="MBC5732481.1"/>
    <property type="molecule type" value="Genomic_DNA"/>
</dbReference>
<dbReference type="AlphaFoldDB" id="A0A8J6J4I9"/>
<feature type="transmembrane region" description="Helical" evidence="7">
    <location>
        <begin position="228"/>
        <end position="246"/>
    </location>
</feature>
<reference evidence="9" key="1">
    <citation type="submission" date="2020-08" db="EMBL/GenBank/DDBJ databases">
        <title>Genome public.</title>
        <authorList>
            <person name="Liu C."/>
            <person name="Sun Q."/>
        </authorList>
    </citation>
    <scope>NUCLEOTIDE SEQUENCE</scope>
    <source>
        <strain evidence="9">NSJ-51</strain>
    </source>
</reference>
<feature type="transmembrane region" description="Helical" evidence="7">
    <location>
        <begin position="687"/>
        <end position="708"/>
    </location>
</feature>
<organism evidence="9 10">
    <name type="scientific">Lawsonibacter hominis</name>
    <dbReference type="NCBI Taxonomy" id="2763053"/>
    <lineage>
        <taxon>Bacteria</taxon>
        <taxon>Bacillati</taxon>
        <taxon>Bacillota</taxon>
        <taxon>Clostridia</taxon>
        <taxon>Eubacteriales</taxon>
        <taxon>Oscillospiraceae</taxon>
        <taxon>Lawsonibacter</taxon>
    </lineage>
</organism>
<dbReference type="GO" id="GO:0005886">
    <property type="term" value="C:plasma membrane"/>
    <property type="evidence" value="ECO:0007669"/>
    <property type="project" value="UniProtKB-SubCell"/>
</dbReference>
<evidence type="ECO:0000256" key="1">
    <source>
        <dbReference type="ARBA" id="ARBA00004651"/>
    </source>
</evidence>
<feature type="transmembrane region" description="Helical" evidence="7">
    <location>
        <begin position="295"/>
        <end position="321"/>
    </location>
</feature>
<comment type="subcellular location">
    <subcellularLocation>
        <location evidence="1">Cell membrane</location>
        <topology evidence="1">Multi-pass membrane protein</topology>
    </subcellularLocation>
</comment>
<feature type="transmembrane region" description="Helical" evidence="7">
    <location>
        <begin position="350"/>
        <end position="373"/>
    </location>
</feature>
<comment type="similarity">
    <text evidence="2">Belongs to the resistance-nodulation-cell division (RND) (TC 2.A.6) family. MmpL subfamily.</text>
</comment>
<evidence type="ECO:0000256" key="4">
    <source>
        <dbReference type="ARBA" id="ARBA00022692"/>
    </source>
</evidence>
<feature type="transmembrane region" description="Helical" evidence="7">
    <location>
        <begin position="195"/>
        <end position="216"/>
    </location>
</feature>
<name>A0A8J6J4I9_9FIRM</name>
<dbReference type="InterPro" id="IPR050545">
    <property type="entry name" value="Mycobact_MmpL"/>
</dbReference>
<evidence type="ECO:0000256" key="6">
    <source>
        <dbReference type="ARBA" id="ARBA00023136"/>
    </source>
</evidence>
<keyword evidence="4 7" id="KW-0812">Transmembrane</keyword>
<keyword evidence="3" id="KW-1003">Cell membrane</keyword>
<evidence type="ECO:0000256" key="3">
    <source>
        <dbReference type="ARBA" id="ARBA00022475"/>
    </source>
</evidence>
<keyword evidence="5 7" id="KW-1133">Transmembrane helix</keyword>
<feature type="domain" description="Membrane transport protein MMPL" evidence="8">
    <location>
        <begin position="570"/>
        <end position="748"/>
    </location>
</feature>
<feature type="domain" description="Membrane transport protein MMPL" evidence="8">
    <location>
        <begin position="140"/>
        <end position="323"/>
    </location>
</feature>
<dbReference type="InterPro" id="IPR004869">
    <property type="entry name" value="MMPL_dom"/>
</dbReference>
<evidence type="ECO:0000259" key="8">
    <source>
        <dbReference type="Pfam" id="PF03176"/>
    </source>
</evidence>